<dbReference type="FunFam" id="1.10.10.10:FF:000024">
    <property type="entry name" value="U5 small nuclear ribonucleoprotein helicase"/>
    <property type="match status" value="1"/>
</dbReference>
<dbReference type="SUPFAM" id="SSF52540">
    <property type="entry name" value="P-loop containing nucleoside triphosphate hydrolases"/>
    <property type="match status" value="2"/>
</dbReference>
<organism evidence="9 10">
    <name type="scientific">Paramuricea clavata</name>
    <name type="common">Red gorgonian</name>
    <name type="synonym">Violescent sea-whip</name>
    <dbReference type="NCBI Taxonomy" id="317549"/>
    <lineage>
        <taxon>Eukaryota</taxon>
        <taxon>Metazoa</taxon>
        <taxon>Cnidaria</taxon>
        <taxon>Anthozoa</taxon>
        <taxon>Octocorallia</taxon>
        <taxon>Malacalcyonacea</taxon>
        <taxon>Plexauridae</taxon>
        <taxon>Paramuricea</taxon>
    </lineage>
</organism>
<keyword evidence="10" id="KW-1185">Reference proteome</keyword>
<dbReference type="Gene3D" id="1.10.3380.10">
    <property type="entry name" value="Sec63 N-terminal domain-like domain"/>
    <property type="match status" value="1"/>
</dbReference>
<evidence type="ECO:0000256" key="4">
    <source>
        <dbReference type="ARBA" id="ARBA00022806"/>
    </source>
</evidence>
<dbReference type="InterPro" id="IPR011545">
    <property type="entry name" value="DEAD/DEAH_box_helicase_dom"/>
</dbReference>
<evidence type="ECO:0000256" key="3">
    <source>
        <dbReference type="ARBA" id="ARBA00022801"/>
    </source>
</evidence>
<gene>
    <name evidence="9" type="ORF">PACLA_8A085646</name>
</gene>
<dbReference type="OrthoDB" id="5575at2759"/>
<dbReference type="SUPFAM" id="SSF46785">
    <property type="entry name" value="Winged helix' DNA-binding domain"/>
    <property type="match status" value="1"/>
</dbReference>
<dbReference type="EMBL" id="CACRXK020002799">
    <property type="protein sequence ID" value="CAB3996101.1"/>
    <property type="molecule type" value="Genomic_DNA"/>
</dbReference>
<evidence type="ECO:0000256" key="7">
    <source>
        <dbReference type="SAM" id="MobiDB-lite"/>
    </source>
</evidence>
<keyword evidence="2" id="KW-0547">Nucleotide-binding</keyword>
<dbReference type="InterPro" id="IPR036388">
    <property type="entry name" value="WH-like_DNA-bd_sf"/>
</dbReference>
<dbReference type="PROSITE" id="PS51192">
    <property type="entry name" value="HELICASE_ATP_BIND_1"/>
    <property type="match status" value="1"/>
</dbReference>
<dbReference type="Pfam" id="PF18149">
    <property type="entry name" value="Helicase_PWI"/>
    <property type="match status" value="1"/>
</dbReference>
<comment type="caution">
    <text evidence="9">The sequence shown here is derived from an EMBL/GenBank/DDBJ whole genome shotgun (WGS) entry which is preliminary data.</text>
</comment>
<evidence type="ECO:0000313" key="10">
    <source>
        <dbReference type="Proteomes" id="UP001152795"/>
    </source>
</evidence>
<dbReference type="CDD" id="cd18019">
    <property type="entry name" value="DEXHc_Brr2_1"/>
    <property type="match status" value="1"/>
</dbReference>
<dbReference type="PANTHER" id="PTHR47961:SF4">
    <property type="entry name" value="ACTIVATING SIGNAL COINTEGRATOR 1 COMPLEX SUBUNIT 3"/>
    <property type="match status" value="1"/>
</dbReference>
<keyword evidence="1" id="KW-0677">Repeat</keyword>
<feature type="region of interest" description="Disordered" evidence="7">
    <location>
        <begin position="51"/>
        <end position="86"/>
    </location>
</feature>
<dbReference type="InterPro" id="IPR041094">
    <property type="entry name" value="Brr2_helicase_PWI"/>
</dbReference>
<dbReference type="GO" id="GO:0005524">
    <property type="term" value="F:ATP binding"/>
    <property type="evidence" value="ECO:0007669"/>
    <property type="project" value="UniProtKB-KW"/>
</dbReference>
<dbReference type="SMART" id="SM00490">
    <property type="entry name" value="HELICc"/>
    <property type="match status" value="1"/>
</dbReference>
<evidence type="ECO:0000256" key="6">
    <source>
        <dbReference type="ARBA" id="ARBA00034541"/>
    </source>
</evidence>
<feature type="non-terminal residue" evidence="9">
    <location>
        <position position="1"/>
    </location>
</feature>
<dbReference type="Proteomes" id="UP001152795">
    <property type="component" value="Unassembled WGS sequence"/>
</dbReference>
<dbReference type="InterPro" id="IPR048863">
    <property type="entry name" value="BRR2_plug"/>
</dbReference>
<dbReference type="FunFam" id="3.40.50.300:FF:000062">
    <property type="entry name" value="U5 small nuclear ribonucleoprotein helicase"/>
    <property type="match status" value="1"/>
</dbReference>
<sequence length="1910" mass="215528">MADATARSLQYEYKANSNLVLQADRSLIERRGRDEATGEVVSLVGKLTGTKMGDRYQRNKPEVSEERKSKRRKVQEKEEFSKSKGSTLLSDDADDLAGIFYHPKTRETKSTYEVLLSFIQAAIGDQPRDILAGAADEVLNTLKNDKIRDKERHKDILGLLGNMPDERYALLVNLGKKITDYYVDHDKMDEDEVIDETYGVAVQFDEDEEEEKDFDVIQDEEESGDEGGVEAETNMTLHGWQGSGNNQASQDILQPRSIDAFWLQRELGKYYTEAEASRMKSEEVLEILKNASDEIELENKLMLLLGHDKFALIKLLRKNRMTVLYCTLLASAQSAKEKKDIEEKMEIDPDLAPILHALTESVEEDLIQEERSRKKAARNARVAANLAEIESSRIGVRNVLDLDDLTFKDGSHVMANKKCQLPDGSFRKQRKGYEEVHVPALKSKSFDEGEALVPISTLPHYAQPAFEGYKTLNRIQSRLHNTALHQDENLLLCAPTGAGKTNVALLCILREISKHINLDGTINADEFKVIYVAPMKSLVQEMVANFSKRLSTYGIKVAELTGDHQLNREQINATQIIVCTPEKWDIITRKAGDRTYTQLVRLLIIDEIHLLHDERGPVLESLVARTIRQIEATQELVRLVGLSATLPNYEDVATFMRVNPTKGLYFFDNSFRPVPLEQQYIGVTEKKPVKRLQIMNDIVYDKVMENAGRNQVLIFVHSRKETGKTARAVRDLCLDKDTLGLFLREDSASTEVLRTEADQVKNAELKDLLPYGFAIHHAGMTRVDRTLVEDLFADKHIQVLVSTATLAWGVNLPAHTVIIKGTQIYNPEKGRWVELGALDVLQMLGRAGRPQYDSKGEGILITSHSELQYYLSLMNQQLPVESHFIEKIADSLNAEIVLGTVQNAKEAVNWLGYTYLYIRMLRNPTLYGISHDDLEKDSLLEQRRADLIHSAASLLDKNNLMRYDRKTGNFQVTELGRIASHYYLTHHTISVYNSLLKPTLSEIELFRVFSLSSEFKYITVREEEKLELNKLLERVPIPVKESIEEPSAKMHVSHLCGSKIYLKLQRSCSFTLLTAYHRHESTSSCLSVCAQRNWTDDNLELTYNNPIIQYTLGISVGYFHDLSGVPLSPYCVWLGHYNIIVHRYITTLRIPFSSINNSLTKLESVARILCFSERTLRHSVSAIIRICWYSSNRPLVNQIRSFQNAPSHFLPSPQSIHFDAIRALSDNHGMKRTFLRLARAPSCWHQLQSRNGWLWYSCTNPSLSRGTLSTCCAPLLDDFRNPMSFDDPIHSTYFGDCRGDTRMTCFETKVISLRDLTASVLASTPPRFPILDWLMDQLLNRLQSNNGLLTATGHTILTCLLSLLTSFLSGTPVSIGHCSSAEIPFVKSSATFIAVGQWSQLEGFAAVLESMQVMALAKRLAKTAACNSRRGIVSSFNGATRDFAATNLTPNAPSSSCHLIYAQAPNANREASQNTINHGLLIAFRGVKHRSNSISFKPSTAAPPPIGSKIPDILLKMIRFVNFPGTVEPDLDQFFGGLYGVLRVTYVIHLSSFTHCNDGHGIRLALCLETPPKKAVDMLINWRDANHMIHLCNITTNSNSILSETQYYPEKVIQLLFFTNYGVLLQDLRIVVWILLSTLTLAVLSKTSQLLDNCITREKHPLIRFSKNLSNQLEGQDAHAKRYCFGNLTSMELWHTKLCTGTLYNFVVNSSSTPPTLVITINYREYSSTVVISGGMDTITCSLFDVVAVEQLVMYSSQQLFLRIVAPERIRAVISSSIHSRRFSIDGSNLRLILYDLRTKLTNLMYFHAVFKSELIPSINFAEQWASTACWKSDLKIKYCLTSPSNLGSFGFSCFMAKGLDNFTFFVTLLSSSSAGSCISKLSCLIYYIIIFLFSNIGIQIIIIHHRKLH</sequence>
<feature type="compositionally biased region" description="Basic and acidic residues" evidence="7">
    <location>
        <begin position="52"/>
        <end position="68"/>
    </location>
</feature>
<dbReference type="SMART" id="SM00973">
    <property type="entry name" value="Sec63"/>
    <property type="match status" value="1"/>
</dbReference>
<keyword evidence="8" id="KW-1133">Transmembrane helix</keyword>
<proteinExistence type="predicted"/>
<dbReference type="InterPro" id="IPR036390">
    <property type="entry name" value="WH_DNA-bd_sf"/>
</dbReference>
<dbReference type="Pfam" id="PF00271">
    <property type="entry name" value="Helicase_C"/>
    <property type="match status" value="1"/>
</dbReference>
<reference evidence="9" key="1">
    <citation type="submission" date="2020-04" db="EMBL/GenBank/DDBJ databases">
        <authorList>
            <person name="Alioto T."/>
            <person name="Alioto T."/>
            <person name="Gomez Garrido J."/>
        </authorList>
    </citation>
    <scope>NUCLEOTIDE SEQUENCE</scope>
    <source>
        <strain evidence="9">A484AB</strain>
    </source>
</reference>
<dbReference type="InterPro" id="IPR050474">
    <property type="entry name" value="Hel308_SKI2-like"/>
</dbReference>
<dbReference type="SUPFAM" id="SSF158702">
    <property type="entry name" value="Sec63 N-terminal domain-like"/>
    <property type="match status" value="1"/>
</dbReference>
<dbReference type="GO" id="GO:0006397">
    <property type="term" value="P:mRNA processing"/>
    <property type="evidence" value="ECO:0007669"/>
    <property type="project" value="UniProtKB-ARBA"/>
</dbReference>
<evidence type="ECO:0000256" key="5">
    <source>
        <dbReference type="ARBA" id="ARBA00022840"/>
    </source>
</evidence>
<accession>A0A6S7HLU9</accession>
<dbReference type="Pfam" id="PF21188">
    <property type="entry name" value="BRR2_plug"/>
    <property type="match status" value="1"/>
</dbReference>
<keyword evidence="8" id="KW-0472">Membrane</keyword>
<evidence type="ECO:0000256" key="2">
    <source>
        <dbReference type="ARBA" id="ARBA00022741"/>
    </source>
</evidence>
<dbReference type="GO" id="GO:0003678">
    <property type="term" value="F:DNA helicase activity"/>
    <property type="evidence" value="ECO:0007669"/>
    <property type="project" value="TreeGrafter"/>
</dbReference>
<dbReference type="Pfam" id="PF00270">
    <property type="entry name" value="DEAD"/>
    <property type="match status" value="1"/>
</dbReference>
<evidence type="ECO:0000256" key="1">
    <source>
        <dbReference type="ARBA" id="ARBA00022737"/>
    </source>
</evidence>
<dbReference type="InterPro" id="IPR004179">
    <property type="entry name" value="Sec63-dom"/>
</dbReference>
<dbReference type="PANTHER" id="PTHR47961">
    <property type="entry name" value="DNA POLYMERASE THETA, PUTATIVE (AFU_ORTHOLOGUE AFUA_1G05260)-RELATED"/>
    <property type="match status" value="1"/>
</dbReference>
<dbReference type="Gene3D" id="3.40.50.300">
    <property type="entry name" value="P-loop containing nucleotide triphosphate hydrolases"/>
    <property type="match status" value="2"/>
</dbReference>
<dbReference type="GO" id="GO:0016787">
    <property type="term" value="F:hydrolase activity"/>
    <property type="evidence" value="ECO:0007669"/>
    <property type="project" value="UniProtKB-KW"/>
</dbReference>
<dbReference type="PROSITE" id="PS51194">
    <property type="entry name" value="HELICASE_CTER"/>
    <property type="match status" value="1"/>
</dbReference>
<dbReference type="Pfam" id="PF02889">
    <property type="entry name" value="Sec63"/>
    <property type="match status" value="1"/>
</dbReference>
<dbReference type="Gene3D" id="1.10.10.10">
    <property type="entry name" value="Winged helix-like DNA-binding domain superfamily/Winged helix DNA-binding domain"/>
    <property type="match status" value="1"/>
</dbReference>
<name>A0A6S7HLU9_PARCT</name>
<dbReference type="GO" id="GO:0003676">
    <property type="term" value="F:nucleic acid binding"/>
    <property type="evidence" value="ECO:0007669"/>
    <property type="project" value="InterPro"/>
</dbReference>
<dbReference type="Pfam" id="PF23445">
    <property type="entry name" value="WHD_SNRNP200"/>
    <property type="match status" value="1"/>
</dbReference>
<protein>
    <recommendedName>
        <fullName evidence="6">U5 small nuclear ribonucleoprotein 200 kDa helicase</fullName>
    </recommendedName>
</protein>
<dbReference type="SMART" id="SM00487">
    <property type="entry name" value="DEXDc"/>
    <property type="match status" value="1"/>
</dbReference>
<keyword evidence="8" id="KW-0812">Transmembrane</keyword>
<dbReference type="InterPro" id="IPR014001">
    <property type="entry name" value="Helicase_ATP-bd"/>
</dbReference>
<keyword evidence="5" id="KW-0067">ATP-binding</keyword>
<keyword evidence="3" id="KW-0378">Hydrolase</keyword>
<dbReference type="GO" id="GO:0000712">
    <property type="term" value="P:resolution of meiotic recombination intermediates"/>
    <property type="evidence" value="ECO:0007669"/>
    <property type="project" value="TreeGrafter"/>
</dbReference>
<dbReference type="InterPro" id="IPR027417">
    <property type="entry name" value="P-loop_NTPase"/>
</dbReference>
<dbReference type="FunFam" id="3.40.50.300:FF:003287">
    <property type="entry name" value="U5 small nuclear ribonucleoprotein 200 kDa helicase"/>
    <property type="match status" value="1"/>
</dbReference>
<dbReference type="CDD" id="cd18795">
    <property type="entry name" value="SF2_C_Ski2"/>
    <property type="match status" value="1"/>
</dbReference>
<dbReference type="InterPro" id="IPR057842">
    <property type="entry name" value="WH_MER3"/>
</dbReference>
<evidence type="ECO:0000313" key="9">
    <source>
        <dbReference type="EMBL" id="CAB3996101.1"/>
    </source>
</evidence>
<dbReference type="InterPro" id="IPR001650">
    <property type="entry name" value="Helicase_C-like"/>
</dbReference>
<dbReference type="GO" id="GO:0005634">
    <property type="term" value="C:nucleus"/>
    <property type="evidence" value="ECO:0007669"/>
    <property type="project" value="TreeGrafter"/>
</dbReference>
<keyword evidence="4 9" id="KW-0347">Helicase</keyword>
<feature type="transmembrane region" description="Helical" evidence="8">
    <location>
        <begin position="1885"/>
        <end position="1904"/>
    </location>
</feature>
<evidence type="ECO:0000256" key="8">
    <source>
        <dbReference type="SAM" id="Phobius"/>
    </source>
</evidence>